<evidence type="ECO:0000313" key="9">
    <source>
        <dbReference type="Proteomes" id="UP000094067"/>
    </source>
</evidence>
<organism evidence="6 9">
    <name type="scientific">Eisenbergiella tayi</name>
    <dbReference type="NCBI Taxonomy" id="1432052"/>
    <lineage>
        <taxon>Bacteria</taxon>
        <taxon>Bacillati</taxon>
        <taxon>Bacillota</taxon>
        <taxon>Clostridia</taxon>
        <taxon>Lachnospirales</taxon>
        <taxon>Lachnospiraceae</taxon>
        <taxon>Eisenbergiella</taxon>
    </lineage>
</organism>
<evidence type="ECO:0000259" key="4">
    <source>
        <dbReference type="PROSITE" id="PS50110"/>
    </source>
</evidence>
<reference evidence="6 9" key="1">
    <citation type="submission" date="2016-07" db="EMBL/GenBank/DDBJ databases">
        <title>Characterization of isolates of Eisenbergiella tayi derived from blood cultures, using whole genome sequencing.</title>
        <authorList>
            <person name="Burdz T."/>
            <person name="Wiebe D."/>
            <person name="Huynh C."/>
            <person name="Bernard K."/>
        </authorList>
    </citation>
    <scope>NUCLEOTIDE SEQUENCE [LARGE SCALE GENOMIC DNA]</scope>
    <source>
        <strain evidence="6 9">NML 110608</strain>
    </source>
</reference>
<feature type="domain" description="HTH LytTR-type" evidence="5">
    <location>
        <begin position="137"/>
        <end position="229"/>
    </location>
</feature>
<dbReference type="Proteomes" id="UP000094271">
    <property type="component" value="Unassembled WGS sequence"/>
</dbReference>
<dbReference type="InterPro" id="IPR007492">
    <property type="entry name" value="LytTR_DNA-bd_dom"/>
</dbReference>
<dbReference type="GO" id="GO:0000156">
    <property type="term" value="F:phosphorelay response regulator activity"/>
    <property type="evidence" value="ECO:0007669"/>
    <property type="project" value="InterPro"/>
</dbReference>
<dbReference type="InterPro" id="IPR001789">
    <property type="entry name" value="Sig_transdc_resp-reg_receiver"/>
</dbReference>
<dbReference type="EMBL" id="MCGH01000002">
    <property type="protein sequence ID" value="ODM05310.1"/>
    <property type="molecule type" value="Genomic_DNA"/>
</dbReference>
<dbReference type="SMART" id="SM00850">
    <property type="entry name" value="LytTR"/>
    <property type="match status" value="1"/>
</dbReference>
<dbReference type="Pfam" id="PF04397">
    <property type="entry name" value="LytTR"/>
    <property type="match status" value="1"/>
</dbReference>
<evidence type="ECO:0000313" key="7">
    <source>
        <dbReference type="EMBL" id="ODR52418.1"/>
    </source>
</evidence>
<dbReference type="EMBL" id="MEHD01000015">
    <property type="protein sequence ID" value="ODR59316.1"/>
    <property type="molecule type" value="Genomic_DNA"/>
</dbReference>
<name>A0A1E3A957_9FIRM</name>
<feature type="domain" description="Response regulatory" evidence="4">
    <location>
        <begin position="2"/>
        <end position="122"/>
    </location>
</feature>
<dbReference type="AlphaFoldDB" id="A0A1E3A957"/>
<evidence type="ECO:0000256" key="1">
    <source>
        <dbReference type="ARBA" id="ARBA00018672"/>
    </source>
</evidence>
<dbReference type="PANTHER" id="PTHR37299:SF1">
    <property type="entry name" value="STAGE 0 SPORULATION PROTEIN A HOMOLOG"/>
    <property type="match status" value="1"/>
</dbReference>
<dbReference type="SUPFAM" id="SSF52172">
    <property type="entry name" value="CheY-like"/>
    <property type="match status" value="1"/>
</dbReference>
<dbReference type="PROSITE" id="PS50930">
    <property type="entry name" value="HTH_LYTTR"/>
    <property type="match status" value="1"/>
</dbReference>
<reference evidence="7 10" key="3">
    <citation type="submission" date="2016-08" db="EMBL/GenBank/DDBJ databases">
        <authorList>
            <person name="Seilhamer J.J."/>
        </authorList>
    </citation>
    <scope>NUCLEOTIDE SEQUENCE [LARGE SCALE GENOMIC DNA]</scope>
    <source>
        <strain evidence="7 10">NML150140-1</strain>
    </source>
</reference>
<feature type="modified residue" description="4-aspartylphosphate" evidence="3">
    <location>
        <position position="59"/>
    </location>
</feature>
<dbReference type="EMBL" id="MEHA01000006">
    <property type="protein sequence ID" value="ODR52418.1"/>
    <property type="molecule type" value="Genomic_DNA"/>
</dbReference>
<dbReference type="SMART" id="SM00448">
    <property type="entry name" value="REC"/>
    <property type="match status" value="1"/>
</dbReference>
<dbReference type="Proteomes" id="UP000094869">
    <property type="component" value="Unassembled WGS sequence"/>
</dbReference>
<dbReference type="Pfam" id="PF00072">
    <property type="entry name" value="Response_reg"/>
    <property type="match status" value="1"/>
</dbReference>
<dbReference type="OrthoDB" id="9788600at2"/>
<reference evidence="8 11" key="2">
    <citation type="submission" date="2016-08" db="EMBL/GenBank/DDBJ databases">
        <title>Characterization of Isolates of Eisenbergiella tayi Derived from Blood Cultures, Using Whole Genome Sequencing.</title>
        <authorList>
            <person name="Bernier A.-M."/>
            <person name="Burdz T."/>
            <person name="Wiebe D."/>
            <person name="Bernard K."/>
        </authorList>
    </citation>
    <scope>NUCLEOTIDE SEQUENCE [LARGE SCALE GENOMIC DNA]</scope>
    <source>
        <strain evidence="8 11">NML120146</strain>
    </source>
</reference>
<comment type="caution">
    <text evidence="6">The sequence shown here is derived from an EMBL/GenBank/DDBJ whole genome shotgun (WGS) entry which is preliminary data.</text>
</comment>
<dbReference type="InterPro" id="IPR046947">
    <property type="entry name" value="LytR-like"/>
</dbReference>
<dbReference type="Proteomes" id="UP000094067">
    <property type="component" value="Unassembled WGS sequence"/>
</dbReference>
<dbReference type="PROSITE" id="PS50110">
    <property type="entry name" value="RESPONSE_REGULATORY"/>
    <property type="match status" value="1"/>
</dbReference>
<evidence type="ECO:0000313" key="10">
    <source>
        <dbReference type="Proteomes" id="UP000094271"/>
    </source>
</evidence>
<keyword evidence="3" id="KW-0597">Phosphoprotein</keyword>
<dbReference type="RefSeq" id="WP_069151627.1">
    <property type="nucleotide sequence ID" value="NZ_BAABXS010000002.1"/>
</dbReference>
<proteinExistence type="predicted"/>
<dbReference type="Gene3D" id="3.40.50.2300">
    <property type="match status" value="1"/>
</dbReference>
<sequence>MRVAIIDDLSLCREEMRKCLYRYLEENYAGEEPVIKEFAGGEEFLSCFVPEVWDIIFIDQYMTGISGIDTARKIRETDRLVALVFVTTSESHAIESYGVRACGYLLKPYLYEDFARTMDLAGLDKVRSARFIRMEEEKILLHEILWCDRDEHYIQVHTDKRGILRFRNSFKEFADMFDTYPQFLNCYKGCIVNAERVERIDGLDFLMDNGVRIPFARREKKKLETLFNSYLFRKEREDALL</sequence>
<evidence type="ECO:0000313" key="6">
    <source>
        <dbReference type="EMBL" id="ODM05310.1"/>
    </source>
</evidence>
<evidence type="ECO:0000256" key="2">
    <source>
        <dbReference type="ARBA" id="ARBA00024867"/>
    </source>
</evidence>
<keyword evidence="7" id="KW-0238">DNA-binding</keyword>
<evidence type="ECO:0000313" key="8">
    <source>
        <dbReference type="EMBL" id="ODR59316.1"/>
    </source>
</evidence>
<dbReference type="GO" id="GO:0003677">
    <property type="term" value="F:DNA binding"/>
    <property type="evidence" value="ECO:0007669"/>
    <property type="project" value="UniProtKB-KW"/>
</dbReference>
<keyword evidence="11" id="KW-1185">Reference proteome</keyword>
<accession>A0A1E3A957</accession>
<dbReference type="PANTHER" id="PTHR37299">
    <property type="entry name" value="TRANSCRIPTIONAL REGULATOR-RELATED"/>
    <property type="match status" value="1"/>
</dbReference>
<protein>
    <recommendedName>
        <fullName evidence="1">Stage 0 sporulation protein A homolog</fullName>
    </recommendedName>
</protein>
<gene>
    <name evidence="6" type="primary">lytR_1</name>
    <name evidence="7" type="ORF">BEI59_10210</name>
    <name evidence="6" type="ORF">BEI61_01195</name>
    <name evidence="8" type="ORF">BEI63_07375</name>
</gene>
<dbReference type="Gene3D" id="2.40.50.1020">
    <property type="entry name" value="LytTr DNA-binding domain"/>
    <property type="match status" value="1"/>
</dbReference>
<comment type="function">
    <text evidence="2">May play the central regulatory role in sporulation. It may be an element of the effector pathway responsible for the activation of sporulation genes in response to nutritional stress. Spo0A may act in concert with spo0H (a sigma factor) to control the expression of some genes that are critical to the sporulation process.</text>
</comment>
<evidence type="ECO:0000256" key="3">
    <source>
        <dbReference type="PROSITE-ProRule" id="PRU00169"/>
    </source>
</evidence>
<evidence type="ECO:0000313" key="11">
    <source>
        <dbReference type="Proteomes" id="UP000094869"/>
    </source>
</evidence>
<evidence type="ECO:0000259" key="5">
    <source>
        <dbReference type="PROSITE" id="PS50930"/>
    </source>
</evidence>
<dbReference type="InterPro" id="IPR011006">
    <property type="entry name" value="CheY-like_superfamily"/>
</dbReference>